<feature type="domain" description="RNA polymerase Rpb2" evidence="13">
    <location>
        <begin position="122"/>
        <end position="310"/>
    </location>
</feature>
<dbReference type="InterPro" id="IPR015712">
    <property type="entry name" value="DNA-dir_RNA_pol_su2"/>
</dbReference>
<dbReference type="PROSITE" id="PS01166">
    <property type="entry name" value="RNA_POL_BETA"/>
    <property type="match status" value="1"/>
</dbReference>
<dbReference type="SUPFAM" id="SSF64484">
    <property type="entry name" value="beta and beta-prime subunits of DNA dependent RNA-polymerase"/>
    <property type="match status" value="1"/>
</dbReference>
<dbReference type="Gene3D" id="2.40.50.150">
    <property type="match status" value="1"/>
</dbReference>
<evidence type="ECO:0000256" key="7">
    <source>
        <dbReference type="ARBA" id="ARBA00048552"/>
    </source>
</evidence>
<gene>
    <name evidence="8 16" type="primary">rpoB</name>
    <name evidence="16" type="ORF">GU14_p019</name>
</gene>
<dbReference type="InterPro" id="IPR014724">
    <property type="entry name" value="RNA_pol_RPB2_OB-fold"/>
</dbReference>
<evidence type="ECO:0000256" key="3">
    <source>
        <dbReference type="ARBA" id="ARBA00022478"/>
    </source>
</evidence>
<keyword evidence="4 8" id="KW-0808">Transferase</keyword>
<dbReference type="CDD" id="cd00653">
    <property type="entry name" value="RNA_pol_B_RPB2"/>
    <property type="match status" value="1"/>
</dbReference>
<dbReference type="Gene3D" id="3.90.1800.10">
    <property type="entry name" value="RNA polymerase alpha subunit dimerisation domain"/>
    <property type="match status" value="1"/>
</dbReference>
<dbReference type="GO" id="GO:0009507">
    <property type="term" value="C:chloroplast"/>
    <property type="evidence" value="ECO:0007669"/>
    <property type="project" value="UniProtKB-SubCell"/>
</dbReference>
<dbReference type="PANTHER" id="PTHR20856">
    <property type="entry name" value="DNA-DIRECTED RNA POLYMERASE I SUBUNIT 2"/>
    <property type="match status" value="1"/>
</dbReference>
<evidence type="ECO:0000259" key="13">
    <source>
        <dbReference type="Pfam" id="PF04561"/>
    </source>
</evidence>
<dbReference type="InterPro" id="IPR042107">
    <property type="entry name" value="DNA-dir_RNA_pol_bsu_ext_1_sf"/>
</dbReference>
<dbReference type="Gene3D" id="2.30.150.10">
    <property type="entry name" value="DNA-directed RNA polymerase, beta subunit, external 1 domain"/>
    <property type="match status" value="1"/>
</dbReference>
<dbReference type="InterPro" id="IPR037033">
    <property type="entry name" value="DNA-dir_RNAP_su2_hyb_sf"/>
</dbReference>
<dbReference type="AlphaFoldDB" id="A0A0B4VKI8"/>
<dbReference type="Gene3D" id="3.90.1100.10">
    <property type="match status" value="1"/>
</dbReference>
<feature type="domain" description="DNA-directed RNA polymerase subunit 2 hybrid-binding" evidence="11">
    <location>
        <begin position="578"/>
        <end position="976"/>
    </location>
</feature>
<dbReference type="InterPro" id="IPR010243">
    <property type="entry name" value="RNA_pol_bsu_bac"/>
</dbReference>
<geneLocation type="chloroplast" evidence="16"/>
<dbReference type="InterPro" id="IPR007642">
    <property type="entry name" value="RNA_pol_Rpb2_2"/>
</dbReference>
<evidence type="ECO:0000256" key="8">
    <source>
        <dbReference type="HAMAP-Rule" id="MF_01321"/>
    </source>
</evidence>
<dbReference type="NCBIfam" id="NF001616">
    <property type="entry name" value="PRK00405.1"/>
    <property type="match status" value="1"/>
</dbReference>
<evidence type="ECO:0000256" key="4">
    <source>
        <dbReference type="ARBA" id="ARBA00022679"/>
    </source>
</evidence>
<comment type="subunit">
    <text evidence="8 10">In plastids the minimal PEP RNA polymerase catalytic core is composed of four subunits: alpha, beta, beta', and beta''. When a (nuclear-encoded) sigma factor is associated with the core the holoenzyme is formed, which can initiate transcription.</text>
</comment>
<feature type="domain" description="RNA polymerase beta subunit protrusion" evidence="14">
    <location>
        <begin position="12"/>
        <end position="343"/>
    </location>
</feature>
<comment type="function">
    <text evidence="1 8 10">DNA-dependent RNA polymerase catalyzes the transcription of DNA into RNA using the four ribonucleoside triphosphates as substrates.</text>
</comment>
<dbReference type="Pfam" id="PF04560">
    <property type="entry name" value="RNA_pol_Rpb2_7"/>
    <property type="match status" value="1"/>
</dbReference>
<reference evidence="16" key="1">
    <citation type="submission" date="2014-11" db="EMBL/GenBank/DDBJ databases">
        <authorList>
            <person name="Sawicki J."/>
        </authorList>
    </citation>
    <scope>NUCLEOTIDE SEQUENCE</scope>
</reference>
<evidence type="ECO:0000256" key="5">
    <source>
        <dbReference type="ARBA" id="ARBA00022695"/>
    </source>
</evidence>
<dbReference type="GO" id="GO:0003677">
    <property type="term" value="F:DNA binding"/>
    <property type="evidence" value="ECO:0007669"/>
    <property type="project" value="UniProtKB-UniRule"/>
</dbReference>
<dbReference type="GO" id="GO:0006351">
    <property type="term" value="P:DNA-templated transcription"/>
    <property type="evidence" value="ECO:0007669"/>
    <property type="project" value="UniProtKB-UniRule"/>
</dbReference>
<dbReference type="InterPro" id="IPR007121">
    <property type="entry name" value="RNA_pol_bsu_CS"/>
</dbReference>
<dbReference type="InterPro" id="IPR007645">
    <property type="entry name" value="RNA_pol_Rpb2_3"/>
</dbReference>
<dbReference type="InterPro" id="IPR007644">
    <property type="entry name" value="RNA_pol_bsu_protrusion"/>
</dbReference>
<dbReference type="Pfam" id="PF04563">
    <property type="entry name" value="RNA_pol_Rpb2_1"/>
    <property type="match status" value="1"/>
</dbReference>
<comment type="catalytic activity">
    <reaction evidence="7 8 10">
        <text>RNA(n) + a ribonucleoside 5'-triphosphate = RNA(n+1) + diphosphate</text>
        <dbReference type="Rhea" id="RHEA:21248"/>
        <dbReference type="Rhea" id="RHEA-COMP:14527"/>
        <dbReference type="Rhea" id="RHEA-COMP:17342"/>
        <dbReference type="ChEBI" id="CHEBI:33019"/>
        <dbReference type="ChEBI" id="CHEBI:61557"/>
        <dbReference type="ChEBI" id="CHEBI:140395"/>
        <dbReference type="EC" id="2.7.7.6"/>
    </reaction>
</comment>
<dbReference type="RefSeq" id="YP_009116211.1">
    <property type="nucleotide sequence ID" value="NC_026212.1"/>
</dbReference>
<keyword evidence="6 8" id="KW-0804">Transcription</keyword>
<evidence type="ECO:0000259" key="14">
    <source>
        <dbReference type="Pfam" id="PF04563"/>
    </source>
</evidence>
<dbReference type="Pfam" id="PF04561">
    <property type="entry name" value="RNA_pol_Rpb2_2"/>
    <property type="match status" value="1"/>
</dbReference>
<proteinExistence type="inferred from homology"/>
<organism evidence="16">
    <name type="scientific">Orthotrichum rogeri</name>
    <dbReference type="NCBI Taxonomy" id="1592803"/>
    <lineage>
        <taxon>Eukaryota</taxon>
        <taxon>Viridiplantae</taxon>
        <taxon>Streptophyta</taxon>
        <taxon>Embryophyta</taxon>
        <taxon>Bryophyta</taxon>
        <taxon>Bryophytina</taxon>
        <taxon>Bryopsida</taxon>
        <taxon>Bryidae</taxon>
        <taxon>Bryanae</taxon>
        <taxon>Orthotrichales</taxon>
        <taxon>Orthotrichaceae</taxon>
        <taxon>Orthotrichum</taxon>
    </lineage>
</organism>
<dbReference type="EC" id="2.7.7.6" evidence="8"/>
<dbReference type="EMBL" id="KP119739">
    <property type="protein sequence ID" value="AJD22525.1"/>
    <property type="molecule type" value="Genomic_DNA"/>
</dbReference>
<keyword evidence="16" id="KW-0150">Chloroplast</keyword>
<evidence type="ECO:0000313" key="16">
    <source>
        <dbReference type="EMBL" id="AJD22525.1"/>
    </source>
</evidence>
<evidence type="ECO:0000259" key="11">
    <source>
        <dbReference type="Pfam" id="PF00562"/>
    </source>
</evidence>
<keyword evidence="16" id="KW-0934">Plastid</keyword>
<dbReference type="Gene3D" id="2.40.50.100">
    <property type="match status" value="1"/>
</dbReference>
<evidence type="ECO:0000256" key="1">
    <source>
        <dbReference type="ARBA" id="ARBA00004026"/>
    </source>
</evidence>
<evidence type="ECO:0000256" key="2">
    <source>
        <dbReference type="ARBA" id="ARBA00006835"/>
    </source>
</evidence>
<accession>A0A0B4VKI8</accession>
<evidence type="ECO:0000259" key="12">
    <source>
        <dbReference type="Pfam" id="PF04560"/>
    </source>
</evidence>
<dbReference type="Pfam" id="PF04565">
    <property type="entry name" value="RNA_pol_Rpb2_3"/>
    <property type="match status" value="1"/>
</dbReference>
<dbReference type="InterPro" id="IPR007641">
    <property type="entry name" value="RNA_pol_Rpb2_7"/>
</dbReference>
<evidence type="ECO:0000256" key="6">
    <source>
        <dbReference type="ARBA" id="ARBA00023163"/>
    </source>
</evidence>
<dbReference type="GO" id="GO:0003899">
    <property type="term" value="F:DNA-directed RNA polymerase activity"/>
    <property type="evidence" value="ECO:0007669"/>
    <property type="project" value="UniProtKB-UniRule"/>
</dbReference>
<protein>
    <recommendedName>
        <fullName evidence="8">DNA-directed RNA polymerase subunit beta</fullName>
        <ecNumber evidence="8">2.7.7.6</ecNumber>
    </recommendedName>
    <alternativeName>
        <fullName evidence="8">PEP</fullName>
    </alternativeName>
    <alternativeName>
        <fullName evidence="8">Plastid-encoded RNA polymerase subunit beta</fullName>
        <shortName evidence="8">RNA polymerase subunit beta</shortName>
    </alternativeName>
</protein>
<sequence>MEIFVLPEFGKIQFEGFHRFIYKGLIEELSYFPKIKDADQEFEFQLLNKEYKLVKPLINERNAVYQSSTYSSDLYVPAQLVREKKKKAQKQTVFIGSIPLMNSQGTFVVNGVARVIINQILRSPGIYYNLELDHNAIPIYTSTIISDWGGRLKLEIDSKTRIWARISKKRKVSILVLLLAMGLTIKQILDSVCSPKFFLDVLKKKKRKEQPQSSKDAIVELYKQLYCIGGDIVFSESIRKELQKKFFQQRCELGKIGRLNLNKKLNLNVPENEYFLLPQDILVAIDYLIKTKFGIGALDDIDHLKNRRIRSVADLLQDQLKLALTRLENSVRQIMRGATKRKRLPNPKSLISPTPLIATFKEFFGSHPLSQFLDQTNPLTEIVHKRRLSSLGPGGLTRRTANFQVRDIHFSHYGRICPIETSEGMNAGLIASLAIHAKVNTWGSLESPFYKMSKISKEEKLLYLSAGEDEYYRIATGNCLALDQDTQQIQITPARYRQEFLAIAWEQIHLRSIYPLQYFSVGASLIPFLEHNDANRALMGSNMQRQAVPLIKPEKCIVGTGLESQAALDSGSLTIVKQSGKILYTDGKKINLIDTNKKKNTTKFFNIYQRSNNSTCMHQKIQVTQQKFLKKGQILADGAATLKGELALGKNILVAYMPWEGYNFEDAILINERLIYDDIYTSIHIERYEIKSRTTSQGMEKITKEIPHLENSVLRHLDKNGLVLLGSWVETGDVLVGKLTPQETEDSLRAPEGKLLQAIFGIQVATAKETCLKVPSGGKGRVIDVRWISKKENSTNYEKIIHIYIAQKRKIQVGDKVAGRHGNKGIISKVLPRQDMPYLQDGTPIDMVLSPLGVPSRMNVGQIFECLLGLAGHFLKRHYRITPFDERYEREASRKLVFSELYKASTKTGNPWLFETENPGKSRLIDGRTGEIFEQSVTVGKAYMLKLIHQVDDKIHARSSGPYALVTQQPLRGRSRRGGQRVGEMEVWALEGFGVAYILQEMLTIKSDHIHARYEVLGAIITGEPIPKPSTAPESFRLLVRELRSLSLELDHSVIFEKNLNINFKEV</sequence>
<evidence type="ECO:0000256" key="9">
    <source>
        <dbReference type="RuleBase" id="RU000434"/>
    </source>
</evidence>
<feature type="domain" description="RNA polymerase Rpb2" evidence="15">
    <location>
        <begin position="371"/>
        <end position="439"/>
    </location>
</feature>
<dbReference type="Gene3D" id="3.90.1110.10">
    <property type="entry name" value="RNA polymerase Rpb2, domain 2"/>
    <property type="match status" value="1"/>
</dbReference>
<comment type="similarity">
    <text evidence="2 8 9">Belongs to the RNA polymerase beta chain family.</text>
</comment>
<dbReference type="InterPro" id="IPR007120">
    <property type="entry name" value="DNA-dir_RNAP_su2_dom"/>
</dbReference>
<keyword evidence="5 8" id="KW-0548">Nucleotidyltransferase</keyword>
<dbReference type="InterPro" id="IPR037034">
    <property type="entry name" value="RNA_pol_Rpb2_2_sf"/>
</dbReference>
<keyword evidence="3 8" id="KW-0240">DNA-directed RNA polymerase</keyword>
<evidence type="ECO:0000259" key="15">
    <source>
        <dbReference type="Pfam" id="PF04565"/>
    </source>
</evidence>
<evidence type="ECO:0000256" key="10">
    <source>
        <dbReference type="RuleBase" id="RU363031"/>
    </source>
</evidence>
<dbReference type="Gene3D" id="2.40.270.10">
    <property type="entry name" value="DNA-directed RNA polymerase, subunit 2, domain 6"/>
    <property type="match status" value="1"/>
</dbReference>
<name>A0A0B4VKI8_9BRYO</name>
<dbReference type="GO" id="GO:0032549">
    <property type="term" value="F:ribonucleoside binding"/>
    <property type="evidence" value="ECO:0007669"/>
    <property type="project" value="InterPro"/>
</dbReference>
<dbReference type="HAMAP" id="MF_01321">
    <property type="entry name" value="RNApol_bact_RpoB"/>
    <property type="match status" value="1"/>
</dbReference>
<dbReference type="Pfam" id="PF00562">
    <property type="entry name" value="RNA_pol_Rpb2_6"/>
    <property type="match status" value="1"/>
</dbReference>
<dbReference type="GO" id="GO:0000428">
    <property type="term" value="C:DNA-directed RNA polymerase complex"/>
    <property type="evidence" value="ECO:0007669"/>
    <property type="project" value="UniProtKB-KW"/>
</dbReference>
<comment type="subcellular location">
    <subcellularLocation>
        <location evidence="8">Plastid</location>
        <location evidence="8">Chloroplast</location>
    </subcellularLocation>
</comment>
<dbReference type="GeneID" id="22910245"/>
<feature type="domain" description="RNA polymerase Rpb2" evidence="12">
    <location>
        <begin position="978"/>
        <end position="1051"/>
    </location>
</feature>